<dbReference type="Pfam" id="PF14580">
    <property type="entry name" value="LRR_9"/>
    <property type="match status" value="1"/>
</dbReference>
<dbReference type="KEGG" id="lgi:LOTGIDRAFT_115136"/>
<dbReference type="InterPro" id="IPR001611">
    <property type="entry name" value="Leu-rich_rpt"/>
</dbReference>
<dbReference type="PANTHER" id="PTHR45973">
    <property type="entry name" value="PROTEIN PHOSPHATASE 1 REGULATORY SUBUNIT SDS22-RELATED"/>
    <property type="match status" value="1"/>
</dbReference>
<comment type="similarity">
    <text evidence="2">Belongs to the DNAAF1 family.</text>
</comment>
<evidence type="ECO:0000256" key="6">
    <source>
        <dbReference type="ARBA" id="ARBA00023273"/>
    </source>
</evidence>
<dbReference type="STRING" id="225164.V4AU34"/>
<name>V4AU34_LOTGI</name>
<evidence type="ECO:0000256" key="2">
    <source>
        <dbReference type="ARBA" id="ARBA00006453"/>
    </source>
</evidence>
<gene>
    <name evidence="7" type="ORF">LOTGIDRAFT_115136</name>
</gene>
<organism evidence="7 8">
    <name type="scientific">Lottia gigantea</name>
    <name type="common">Giant owl limpet</name>
    <dbReference type="NCBI Taxonomy" id="225164"/>
    <lineage>
        <taxon>Eukaryota</taxon>
        <taxon>Metazoa</taxon>
        <taxon>Spiralia</taxon>
        <taxon>Lophotrochozoa</taxon>
        <taxon>Mollusca</taxon>
        <taxon>Gastropoda</taxon>
        <taxon>Patellogastropoda</taxon>
        <taxon>Lottioidea</taxon>
        <taxon>Lottiidae</taxon>
        <taxon>Lottia</taxon>
    </lineage>
</organism>
<accession>V4AU34</accession>
<keyword evidence="8" id="KW-1185">Reference proteome</keyword>
<dbReference type="SUPFAM" id="SSF52075">
    <property type="entry name" value="Outer arm dynein light chain 1"/>
    <property type="match status" value="1"/>
</dbReference>
<dbReference type="Proteomes" id="UP000030746">
    <property type="component" value="Unassembled WGS sequence"/>
</dbReference>
<dbReference type="FunFam" id="3.80.10.10:FF:000331">
    <property type="entry name" value="Dynein assembly factor 1, axonemal homolog"/>
    <property type="match status" value="1"/>
</dbReference>
<evidence type="ECO:0000313" key="7">
    <source>
        <dbReference type="EMBL" id="ESO97286.1"/>
    </source>
</evidence>
<dbReference type="SMART" id="SM00365">
    <property type="entry name" value="LRR_SD22"/>
    <property type="match status" value="4"/>
</dbReference>
<dbReference type="GeneID" id="20231181"/>
<evidence type="ECO:0000256" key="3">
    <source>
        <dbReference type="ARBA" id="ARBA00022614"/>
    </source>
</evidence>
<comment type="subcellular location">
    <subcellularLocation>
        <location evidence="1">Cell projection</location>
        <location evidence="1">Cilium</location>
    </subcellularLocation>
</comment>
<dbReference type="EMBL" id="KB201305">
    <property type="protein sequence ID" value="ESO97286.1"/>
    <property type="molecule type" value="Genomic_DNA"/>
</dbReference>
<evidence type="ECO:0000313" key="8">
    <source>
        <dbReference type="Proteomes" id="UP000030746"/>
    </source>
</evidence>
<keyword evidence="3" id="KW-0433">Leucine-rich repeat</keyword>
<dbReference type="AlphaFoldDB" id="V4AU34"/>
<dbReference type="GO" id="GO:0005930">
    <property type="term" value="C:axoneme"/>
    <property type="evidence" value="ECO:0007669"/>
    <property type="project" value="TreeGrafter"/>
</dbReference>
<keyword evidence="5" id="KW-0969">Cilium</keyword>
<dbReference type="GO" id="GO:0070840">
    <property type="term" value="F:dynein complex binding"/>
    <property type="evidence" value="ECO:0007669"/>
    <property type="project" value="TreeGrafter"/>
</dbReference>
<dbReference type="HOGENOM" id="CLU_040741_0_1_1"/>
<evidence type="ECO:0000256" key="5">
    <source>
        <dbReference type="ARBA" id="ARBA00023069"/>
    </source>
</evidence>
<dbReference type="OrthoDB" id="1904536at2759"/>
<dbReference type="InterPro" id="IPR032675">
    <property type="entry name" value="LRR_dom_sf"/>
</dbReference>
<protein>
    <submittedName>
        <fullName evidence="7">Uncharacterized protein</fullName>
    </submittedName>
</protein>
<keyword evidence="6" id="KW-0966">Cell projection</keyword>
<dbReference type="PANTHER" id="PTHR45973:SF9">
    <property type="entry name" value="LEUCINE-RICH REPEAT-CONTAINING PROTEIN 46"/>
    <property type="match status" value="1"/>
</dbReference>
<sequence length="242" mass="28467">MIFSILTKQFLKQHCKKLKLYSTPYLNDVLYLHFKGIMKIENLEEYTGLRCLWLETNGIQVIENLDNQKELRCLYLQQNLIEKIENLEPLQQLDTLNVCNNRLSKIENLACCPVLHTLQISHNYLKTRDDIEELAQCDNLGVLDLSHNKIDDPEILETLKQMKNLRVLTLMGNPFIKKVKNYRKTFIANLKELTYLDDRPVFPKDRACIDAWFVGGPEAEKAERERWVSRERQKLQESVDGE</sequence>
<reference evidence="7 8" key="1">
    <citation type="journal article" date="2013" name="Nature">
        <title>Insights into bilaterian evolution from three spiralian genomes.</title>
        <authorList>
            <person name="Simakov O."/>
            <person name="Marletaz F."/>
            <person name="Cho S.J."/>
            <person name="Edsinger-Gonzales E."/>
            <person name="Havlak P."/>
            <person name="Hellsten U."/>
            <person name="Kuo D.H."/>
            <person name="Larsson T."/>
            <person name="Lv J."/>
            <person name="Arendt D."/>
            <person name="Savage R."/>
            <person name="Osoegawa K."/>
            <person name="de Jong P."/>
            <person name="Grimwood J."/>
            <person name="Chapman J.A."/>
            <person name="Shapiro H."/>
            <person name="Aerts A."/>
            <person name="Otillar R.P."/>
            <person name="Terry A.Y."/>
            <person name="Boore J.L."/>
            <person name="Grigoriev I.V."/>
            <person name="Lindberg D.R."/>
            <person name="Seaver E.C."/>
            <person name="Weisblat D.A."/>
            <person name="Putnam N.H."/>
            <person name="Rokhsar D.S."/>
        </authorList>
    </citation>
    <scope>NUCLEOTIDE SEQUENCE [LARGE SCALE GENOMIC DNA]</scope>
</reference>
<dbReference type="Gene3D" id="3.80.10.10">
    <property type="entry name" value="Ribonuclease Inhibitor"/>
    <property type="match status" value="2"/>
</dbReference>
<evidence type="ECO:0000256" key="4">
    <source>
        <dbReference type="ARBA" id="ARBA00022737"/>
    </source>
</evidence>
<dbReference type="InterPro" id="IPR050576">
    <property type="entry name" value="Cilia_flagella_integrity"/>
</dbReference>
<dbReference type="CTD" id="20231181"/>
<dbReference type="GO" id="GO:0035082">
    <property type="term" value="P:axoneme assembly"/>
    <property type="evidence" value="ECO:0007669"/>
    <property type="project" value="TreeGrafter"/>
</dbReference>
<keyword evidence="4" id="KW-0677">Repeat</keyword>
<proteinExistence type="inferred from homology"/>
<dbReference type="FunFam" id="3.80.10.10:FF:000166">
    <property type="entry name" value="Dynein assembly factor 1, axonemal"/>
    <property type="match status" value="1"/>
</dbReference>
<evidence type="ECO:0000256" key="1">
    <source>
        <dbReference type="ARBA" id="ARBA00004138"/>
    </source>
</evidence>
<dbReference type="OMA" id="HNCIEDE"/>
<dbReference type="RefSeq" id="XP_009051891.1">
    <property type="nucleotide sequence ID" value="XM_009053643.1"/>
</dbReference>
<dbReference type="PROSITE" id="PS51450">
    <property type="entry name" value="LRR"/>
    <property type="match status" value="4"/>
</dbReference>